<name>A0A1D1Y8S9_9ARAE</name>
<dbReference type="EMBL" id="GDJX01016895">
    <property type="protein sequence ID" value="JAT51041.1"/>
    <property type="molecule type" value="Transcribed_RNA"/>
</dbReference>
<reference evidence="1" key="1">
    <citation type="submission" date="2015-07" db="EMBL/GenBank/DDBJ databases">
        <title>Transcriptome Assembly of Anthurium amnicola.</title>
        <authorList>
            <person name="Suzuki J."/>
        </authorList>
    </citation>
    <scope>NUCLEOTIDE SEQUENCE</scope>
</reference>
<dbReference type="AlphaFoldDB" id="A0A1D1Y8S9"/>
<evidence type="ECO:0000313" key="1">
    <source>
        <dbReference type="EMBL" id="JAT51041.1"/>
    </source>
</evidence>
<accession>A0A1D1Y8S9</accession>
<protein>
    <submittedName>
        <fullName evidence="1">Dihydroorotase</fullName>
    </submittedName>
</protein>
<sequence>MATDSCHPMKCESLQTDSSRWVHHDVPHSLDGSWSPAFPHKGTCIDVEKLKLLLKKSLEIFPKGSHICPSLFSHDIQNGTLAASEETAEEAGHQATLKYMVQILKQQGSLFLENNCLLPTVYEITLYALILRQIESYMLLYRMEESFKQDAVPAELIDQAVEQVGCFLAENHIDVDESVNDSFDDCGEDLFNAWGGFDMMTSLVRDIASSMSNMPNSEGVALFETAIESGTTDVKLRVSGHVSTPDPFIFTKNSVAGKKRKASEGESLDIGEAMKRRKLKTAAFDVDQTNCRATESDGNVKAVDDRAVLLLYFLRMLGNIGRMRSYAPPSQEEMKYYRLIWAHAMFSLGLI</sequence>
<feature type="non-terminal residue" evidence="1">
    <location>
        <position position="351"/>
    </location>
</feature>
<proteinExistence type="predicted"/>
<organism evidence="1">
    <name type="scientific">Anthurium amnicola</name>
    <dbReference type="NCBI Taxonomy" id="1678845"/>
    <lineage>
        <taxon>Eukaryota</taxon>
        <taxon>Viridiplantae</taxon>
        <taxon>Streptophyta</taxon>
        <taxon>Embryophyta</taxon>
        <taxon>Tracheophyta</taxon>
        <taxon>Spermatophyta</taxon>
        <taxon>Magnoliopsida</taxon>
        <taxon>Liliopsida</taxon>
        <taxon>Araceae</taxon>
        <taxon>Pothoideae</taxon>
        <taxon>Potheae</taxon>
        <taxon>Anthurium</taxon>
    </lineage>
</organism>
<gene>
    <name evidence="1" type="primary">pyrC_16</name>
    <name evidence="1" type="ORF">g.125922</name>
</gene>